<dbReference type="InterPro" id="IPR013783">
    <property type="entry name" value="Ig-like_fold"/>
</dbReference>
<name>A0A1S3I367_LINAN</name>
<feature type="domain" description="Ig-like" evidence="8">
    <location>
        <begin position="105"/>
        <end position="204"/>
    </location>
</feature>
<dbReference type="GeneID" id="106160584"/>
<dbReference type="InterPro" id="IPR007110">
    <property type="entry name" value="Ig-like_dom"/>
</dbReference>
<keyword evidence="2" id="KW-0812">Transmembrane</keyword>
<feature type="domain" description="Ig-like" evidence="8">
    <location>
        <begin position="1"/>
        <end position="100"/>
    </location>
</feature>
<dbReference type="PANTHER" id="PTHR11640">
    <property type="entry name" value="NEPHRIN"/>
    <property type="match status" value="1"/>
</dbReference>
<organism evidence="9 10">
    <name type="scientific">Lingula anatina</name>
    <name type="common">Brachiopod</name>
    <name type="synonym">Lingula unguis</name>
    <dbReference type="NCBI Taxonomy" id="7574"/>
    <lineage>
        <taxon>Eukaryota</taxon>
        <taxon>Metazoa</taxon>
        <taxon>Spiralia</taxon>
        <taxon>Lophotrochozoa</taxon>
        <taxon>Brachiopoda</taxon>
        <taxon>Linguliformea</taxon>
        <taxon>Lingulata</taxon>
        <taxon>Lingulida</taxon>
        <taxon>Linguloidea</taxon>
        <taxon>Lingulidae</taxon>
        <taxon>Lingula</taxon>
    </lineage>
</organism>
<dbReference type="InterPro" id="IPR036179">
    <property type="entry name" value="Ig-like_dom_sf"/>
</dbReference>
<evidence type="ECO:0000256" key="2">
    <source>
        <dbReference type="ARBA" id="ARBA00022692"/>
    </source>
</evidence>
<dbReference type="InParanoid" id="A0A1S3I367"/>
<dbReference type="SUPFAM" id="SSF48726">
    <property type="entry name" value="Immunoglobulin"/>
    <property type="match status" value="2"/>
</dbReference>
<dbReference type="Proteomes" id="UP000085678">
    <property type="component" value="Unplaced"/>
</dbReference>
<keyword evidence="6" id="KW-0325">Glycoprotein</keyword>
<dbReference type="KEGG" id="lak:106160584"/>
<dbReference type="InterPro" id="IPR013106">
    <property type="entry name" value="Ig_V-set"/>
</dbReference>
<proteinExistence type="predicted"/>
<dbReference type="InterPro" id="IPR003599">
    <property type="entry name" value="Ig_sub"/>
</dbReference>
<reference evidence="10" key="1">
    <citation type="submission" date="2025-08" db="UniProtKB">
        <authorList>
            <consortium name="RefSeq"/>
        </authorList>
    </citation>
    <scope>IDENTIFICATION</scope>
    <source>
        <tissue evidence="10">Gonads</tissue>
    </source>
</reference>
<gene>
    <name evidence="10" type="primary">LOC106160584</name>
</gene>
<dbReference type="PROSITE" id="PS50835">
    <property type="entry name" value="IG_LIKE"/>
    <property type="match status" value="2"/>
</dbReference>
<dbReference type="Pfam" id="PF07686">
    <property type="entry name" value="V-set"/>
    <property type="match status" value="1"/>
</dbReference>
<evidence type="ECO:0000313" key="9">
    <source>
        <dbReference type="Proteomes" id="UP000085678"/>
    </source>
</evidence>
<accession>A0A1S3I367</accession>
<dbReference type="GO" id="GO:0016020">
    <property type="term" value="C:membrane"/>
    <property type="evidence" value="ECO:0007669"/>
    <property type="project" value="UniProtKB-SubCell"/>
</dbReference>
<dbReference type="CDD" id="cd00096">
    <property type="entry name" value="Ig"/>
    <property type="match status" value="1"/>
</dbReference>
<sequence length="214" mass="22646">ADIDVGPSTAVSASLGKSVSMWCKVNTVTSGLSTEWIRGPIGLTLLTQDCVTVNTTKYSVNPCDQTHHNFTLVVSNVQFSDAGRYVCGHSSMSSDRVTVTVIATPLGTRLLNSTADLKVPAQQATTFLCETKAYPAATVTWEIDGTAVTSGVTHINSPRDVTTQLITTKSTLTYMFQKTQGSKTVTCKASNIASGSTPAVASVNVDIICNYKVL</sequence>
<evidence type="ECO:0000256" key="5">
    <source>
        <dbReference type="ARBA" id="ARBA00023157"/>
    </source>
</evidence>
<evidence type="ECO:0000256" key="1">
    <source>
        <dbReference type="ARBA" id="ARBA00004479"/>
    </source>
</evidence>
<dbReference type="AlphaFoldDB" id="A0A1S3I367"/>
<evidence type="ECO:0000256" key="3">
    <source>
        <dbReference type="ARBA" id="ARBA00022989"/>
    </source>
</evidence>
<keyword evidence="5" id="KW-1015">Disulfide bond</keyword>
<keyword evidence="7" id="KW-0393">Immunoglobulin domain</keyword>
<comment type="subcellular location">
    <subcellularLocation>
        <location evidence="1">Membrane</location>
        <topology evidence="1">Single-pass type I membrane protein</topology>
    </subcellularLocation>
</comment>
<dbReference type="RefSeq" id="XP_013392678.1">
    <property type="nucleotide sequence ID" value="XM_013537224.1"/>
</dbReference>
<dbReference type="Gene3D" id="2.60.40.10">
    <property type="entry name" value="Immunoglobulins"/>
    <property type="match status" value="2"/>
</dbReference>
<evidence type="ECO:0000256" key="7">
    <source>
        <dbReference type="ARBA" id="ARBA00023319"/>
    </source>
</evidence>
<evidence type="ECO:0000256" key="6">
    <source>
        <dbReference type="ARBA" id="ARBA00023180"/>
    </source>
</evidence>
<protein>
    <submittedName>
        <fullName evidence="10">Hemicentin-1-like</fullName>
    </submittedName>
</protein>
<evidence type="ECO:0000259" key="8">
    <source>
        <dbReference type="PROSITE" id="PS50835"/>
    </source>
</evidence>
<evidence type="ECO:0000256" key="4">
    <source>
        <dbReference type="ARBA" id="ARBA00023136"/>
    </source>
</evidence>
<feature type="non-terminal residue" evidence="10">
    <location>
        <position position="1"/>
    </location>
</feature>
<dbReference type="InterPro" id="IPR013162">
    <property type="entry name" value="CD80_C2-set"/>
</dbReference>
<dbReference type="InterPro" id="IPR051275">
    <property type="entry name" value="Cell_adhesion_signaling"/>
</dbReference>
<dbReference type="SMART" id="SM00409">
    <property type="entry name" value="IG"/>
    <property type="match status" value="1"/>
</dbReference>
<keyword evidence="4" id="KW-0472">Membrane</keyword>
<dbReference type="Pfam" id="PF08205">
    <property type="entry name" value="C2-set_2"/>
    <property type="match status" value="1"/>
</dbReference>
<evidence type="ECO:0000313" key="10">
    <source>
        <dbReference type="RefSeq" id="XP_013392678.1"/>
    </source>
</evidence>
<keyword evidence="3" id="KW-1133">Transmembrane helix</keyword>
<keyword evidence="9" id="KW-1185">Reference proteome</keyword>